<evidence type="ECO:0000256" key="1">
    <source>
        <dbReference type="SAM" id="Phobius"/>
    </source>
</evidence>
<protein>
    <submittedName>
        <fullName evidence="2">Uncharacterized protein</fullName>
    </submittedName>
</protein>
<feature type="transmembrane region" description="Helical" evidence="1">
    <location>
        <begin position="69"/>
        <end position="86"/>
    </location>
</feature>
<proteinExistence type="predicted"/>
<gene>
    <name evidence="2" type="ORF">EDC22_103140</name>
</gene>
<accession>A0A4V2UZL7</accession>
<keyword evidence="1" id="KW-0472">Membrane</keyword>
<evidence type="ECO:0000313" key="3">
    <source>
        <dbReference type="Proteomes" id="UP000295678"/>
    </source>
</evidence>
<keyword evidence="1" id="KW-1133">Transmembrane helix</keyword>
<keyword evidence="1" id="KW-0812">Transmembrane</keyword>
<comment type="caution">
    <text evidence="2">The sequence shown here is derived from an EMBL/GenBank/DDBJ whole genome shotgun (WGS) entry which is preliminary data.</text>
</comment>
<dbReference type="AlphaFoldDB" id="A0A4V2UZL7"/>
<evidence type="ECO:0000313" key="2">
    <source>
        <dbReference type="EMBL" id="TCT11828.1"/>
    </source>
</evidence>
<dbReference type="Proteomes" id="UP000295678">
    <property type="component" value="Unassembled WGS sequence"/>
</dbReference>
<keyword evidence="3" id="KW-1185">Reference proteome</keyword>
<dbReference type="EMBL" id="SMAK01000003">
    <property type="protein sequence ID" value="TCT11828.1"/>
    <property type="molecule type" value="Genomic_DNA"/>
</dbReference>
<name>A0A4V2UZL7_9HYPH</name>
<organism evidence="2 3">
    <name type="scientific">Tepidamorphus gemmatus</name>
    <dbReference type="NCBI Taxonomy" id="747076"/>
    <lineage>
        <taxon>Bacteria</taxon>
        <taxon>Pseudomonadati</taxon>
        <taxon>Pseudomonadota</taxon>
        <taxon>Alphaproteobacteria</taxon>
        <taxon>Hyphomicrobiales</taxon>
        <taxon>Tepidamorphaceae</taxon>
        <taxon>Tepidamorphus</taxon>
    </lineage>
</organism>
<dbReference type="RefSeq" id="WP_132805735.1">
    <property type="nucleotide sequence ID" value="NZ_SMAK01000003.1"/>
</dbReference>
<reference evidence="2 3" key="1">
    <citation type="submission" date="2019-03" db="EMBL/GenBank/DDBJ databases">
        <title>Genomic Encyclopedia of Type Strains, Phase IV (KMG-IV): sequencing the most valuable type-strain genomes for metagenomic binning, comparative biology and taxonomic classification.</title>
        <authorList>
            <person name="Goeker M."/>
        </authorList>
    </citation>
    <scope>NUCLEOTIDE SEQUENCE [LARGE SCALE GENOMIC DNA]</scope>
    <source>
        <strain evidence="2 3">DSM 19345</strain>
    </source>
</reference>
<sequence>MSTTPRSTPPRSDAEDRRARALEEIEHAAAGSEVFGTSAFVRQARRASAHFSGADADPADRIEVWGRRVGRSLSMIALVGLVWYLATTYL</sequence>
<dbReference type="OrthoDB" id="8449218at2"/>